<accession>A0A851USS1</accession>
<dbReference type="InterPro" id="IPR006797">
    <property type="entry name" value="PRELI/MSF1_dom"/>
</dbReference>
<organism evidence="5 6">
    <name type="scientific">Elachura formosa</name>
    <name type="common">spotted wren-babbler</name>
    <dbReference type="NCBI Taxonomy" id="1463973"/>
    <lineage>
        <taxon>Eukaryota</taxon>
        <taxon>Metazoa</taxon>
        <taxon>Chordata</taxon>
        <taxon>Craniata</taxon>
        <taxon>Vertebrata</taxon>
        <taxon>Euteleostomi</taxon>
        <taxon>Archelosauria</taxon>
        <taxon>Archosauria</taxon>
        <taxon>Dinosauria</taxon>
        <taxon>Saurischia</taxon>
        <taxon>Theropoda</taxon>
        <taxon>Coelurosauria</taxon>
        <taxon>Aves</taxon>
        <taxon>Neognathae</taxon>
        <taxon>Neoaves</taxon>
        <taxon>Telluraves</taxon>
        <taxon>Australaves</taxon>
        <taxon>Passeriformes</taxon>
        <taxon>Elachuridae</taxon>
        <taxon>Elachura</taxon>
    </lineage>
</organism>
<feature type="non-terminal residue" evidence="5">
    <location>
        <position position="1"/>
    </location>
</feature>
<dbReference type="Gene3D" id="2.60.120.680">
    <property type="entry name" value="GOLD domain"/>
    <property type="match status" value="1"/>
</dbReference>
<dbReference type="SUPFAM" id="SSF46938">
    <property type="entry name" value="CRAL/TRIO N-terminal domain"/>
    <property type="match status" value="1"/>
</dbReference>
<feature type="region of interest" description="Disordered" evidence="1">
    <location>
        <begin position="165"/>
        <end position="206"/>
    </location>
</feature>
<evidence type="ECO:0000259" key="4">
    <source>
        <dbReference type="PROSITE" id="PS50904"/>
    </source>
</evidence>
<dbReference type="PANTHER" id="PTHR23324">
    <property type="entry name" value="SEC14 RELATED PROTEIN"/>
    <property type="match status" value="1"/>
</dbReference>
<dbReference type="PROSITE" id="PS50866">
    <property type="entry name" value="GOLD"/>
    <property type="match status" value="1"/>
</dbReference>
<feature type="domain" description="CRAL-TRIO" evidence="2">
    <location>
        <begin position="281"/>
        <end position="457"/>
    </location>
</feature>
<evidence type="ECO:0000259" key="2">
    <source>
        <dbReference type="PROSITE" id="PS50191"/>
    </source>
</evidence>
<dbReference type="PANTHER" id="PTHR23324:SF39">
    <property type="entry name" value="SEC14-LIKE PROTEIN 5"/>
    <property type="match status" value="1"/>
</dbReference>
<evidence type="ECO:0000313" key="6">
    <source>
        <dbReference type="Proteomes" id="UP000623542"/>
    </source>
</evidence>
<dbReference type="PRINTS" id="PR00180">
    <property type="entry name" value="CRETINALDHBP"/>
</dbReference>
<dbReference type="InterPro" id="IPR001251">
    <property type="entry name" value="CRAL-TRIO_dom"/>
</dbReference>
<dbReference type="InterPro" id="IPR036273">
    <property type="entry name" value="CRAL/TRIO_N_dom_sf"/>
</dbReference>
<feature type="domain" description="PRELI/MSF1" evidence="4">
    <location>
        <begin position="1"/>
        <end position="153"/>
    </location>
</feature>
<dbReference type="GO" id="GO:0005737">
    <property type="term" value="C:cytoplasm"/>
    <property type="evidence" value="ECO:0007669"/>
    <property type="project" value="TreeGrafter"/>
</dbReference>
<dbReference type="InterPro" id="IPR009038">
    <property type="entry name" value="GOLD_dom"/>
</dbReference>
<dbReference type="AlphaFoldDB" id="A0A851USS1"/>
<dbReference type="OrthoDB" id="30289at2759"/>
<dbReference type="InterPro" id="IPR051064">
    <property type="entry name" value="SEC14/CRAL-TRIO_domain"/>
</dbReference>
<dbReference type="PROSITE" id="PS50191">
    <property type="entry name" value="CRAL_TRIO"/>
    <property type="match status" value="1"/>
</dbReference>
<dbReference type="SUPFAM" id="SSF101576">
    <property type="entry name" value="Supernatant protein factor (SPF), C-terminal domain"/>
    <property type="match status" value="1"/>
</dbReference>
<comment type="caution">
    <text evidence="5">The sequence shown here is derived from an EMBL/GenBank/DDBJ whole genome shotgun (WGS) entry which is preliminary data.</text>
</comment>
<dbReference type="CDD" id="cd00170">
    <property type="entry name" value="SEC14"/>
    <property type="match status" value="1"/>
</dbReference>
<protein>
    <submittedName>
        <fullName evidence="5">S14L5 protein</fullName>
    </submittedName>
</protein>
<proteinExistence type="predicted"/>
<dbReference type="InterPro" id="IPR036865">
    <property type="entry name" value="CRAL-TRIO_dom_sf"/>
</dbReference>
<evidence type="ECO:0000259" key="3">
    <source>
        <dbReference type="PROSITE" id="PS50866"/>
    </source>
</evidence>
<dbReference type="Gene3D" id="3.40.525.10">
    <property type="entry name" value="CRAL-TRIO lipid binding domain"/>
    <property type="match status" value="1"/>
</dbReference>
<dbReference type="Proteomes" id="UP000623542">
    <property type="component" value="Unassembled WGS sequence"/>
</dbReference>
<reference evidence="5" key="1">
    <citation type="submission" date="2019-09" db="EMBL/GenBank/DDBJ databases">
        <title>Bird 10,000 Genomes (B10K) Project - Family phase.</title>
        <authorList>
            <person name="Zhang G."/>
        </authorList>
    </citation>
    <scope>NUCLEOTIDE SEQUENCE</scope>
    <source>
        <strain evidence="5">B10K-IZCAS-20218</strain>
        <tissue evidence="5">Blood</tissue>
    </source>
</reference>
<dbReference type="SMART" id="SM01100">
    <property type="entry name" value="CRAL_TRIO_N"/>
    <property type="match status" value="1"/>
</dbReference>
<dbReference type="InterPro" id="IPR036598">
    <property type="entry name" value="GOLD_dom_sf"/>
</dbReference>
<name>A0A851USS1_9PASS</name>
<dbReference type="Pfam" id="PF03765">
    <property type="entry name" value="CRAL_TRIO_N"/>
    <property type="match status" value="1"/>
</dbReference>
<dbReference type="Pfam" id="PF00650">
    <property type="entry name" value="CRAL_TRIO"/>
    <property type="match status" value="1"/>
</dbReference>
<evidence type="ECO:0000313" key="5">
    <source>
        <dbReference type="EMBL" id="NXD30821.1"/>
    </source>
</evidence>
<feature type="compositionally biased region" description="Low complexity" evidence="1">
    <location>
        <begin position="179"/>
        <end position="188"/>
    </location>
</feature>
<evidence type="ECO:0000256" key="1">
    <source>
        <dbReference type="SAM" id="MobiDB-lite"/>
    </source>
</evidence>
<gene>
    <name evidence="5" type="primary">Sec14l1_1</name>
    <name evidence="5" type="ORF">ELAFOR_R08409</name>
</gene>
<keyword evidence="6" id="KW-1185">Reference proteome</keyword>
<feature type="domain" description="GOLD" evidence="3">
    <location>
        <begin position="484"/>
        <end position="635"/>
    </location>
</feature>
<dbReference type="InterPro" id="IPR011074">
    <property type="entry name" value="CRAL/TRIO_N_dom"/>
</dbReference>
<sequence length="676" mass="75805">AYEKRFPTCPEIPVFLGSEILHESRSEDGAIHVIERSCKLNVDAPRLLKKAGVDYVFFIQKNTVNWRERTLRIEAHNETFASRVVVRETCSYSVHPDNEEWTCFEQSASLDIKSFFGFESTVEKIAMKQYTSNIKRGKEVIEHYLKELISQGITFIPRWSPPAAKDERAAAPGACGLDPGAAGTSSEPPASPSPAPEAASPDDKQLPLDHTGLLCRGSDCQKDLCSPDPGPLWWQIPKDEHILRFLRARDFNLDKAREMLCQSLAWRKQYQVDLILQAWRPPALLQEYYTGGWHYQDKDGRPLYILRLGQMDTKGLVKALGEETLLRHVLSINEEGQKRCEENTNTFGRPITSWTCLVDLEGLNMRHLWRPGVKALLRIIEVVEDNYPETLGRLLIVRAPRVFPVLWTLVSPFINENTRQKFLIYSGNNYQGSGGLVDYVDKDVIPDFLGGDCMCTVSEGGLVPKSLYQSEDEPENSDHIRLWTETIYHSASVLRGAPHEILVEIPEGESVITWDFDILKGDVVFSLFHSKRAPEPSDKEATSPGAPAAGDNVQLIDKAWVLGVDYSRVESPLVCREGESIQGSHVTRWPGFYILQWRLHGPLACSSSSLPRVDDVLASLQGSSHKGKLIYYYEVLASKDFRGSMSSLESCNSGFSQLSGVTTSSSQSQSSSHLSR</sequence>
<dbReference type="PROSITE" id="PS50904">
    <property type="entry name" value="PRELI_MSF1"/>
    <property type="match status" value="1"/>
</dbReference>
<dbReference type="SUPFAM" id="SSF52087">
    <property type="entry name" value="CRAL/TRIO domain"/>
    <property type="match status" value="1"/>
</dbReference>
<feature type="non-terminal residue" evidence="5">
    <location>
        <position position="676"/>
    </location>
</feature>
<dbReference type="Pfam" id="PF04707">
    <property type="entry name" value="PRELI"/>
    <property type="match status" value="1"/>
</dbReference>
<dbReference type="FunFam" id="3.40.525.10:FF:000006">
    <property type="entry name" value="SEC14-like lipid binding 1"/>
    <property type="match status" value="1"/>
</dbReference>
<dbReference type="SMART" id="SM00516">
    <property type="entry name" value="SEC14"/>
    <property type="match status" value="1"/>
</dbReference>
<dbReference type="EMBL" id="WBNG01001629">
    <property type="protein sequence ID" value="NXD30821.1"/>
    <property type="molecule type" value="Genomic_DNA"/>
</dbReference>